<keyword evidence="2" id="KW-1185">Reference proteome</keyword>
<protein>
    <recommendedName>
        <fullName evidence="3">Thymidylate kinase</fullName>
    </recommendedName>
</protein>
<evidence type="ECO:0000313" key="1">
    <source>
        <dbReference type="EMBL" id="BAY97869.1"/>
    </source>
</evidence>
<dbReference type="InterPro" id="IPR027417">
    <property type="entry name" value="P-loop_NTPase"/>
</dbReference>
<dbReference type="Gene3D" id="3.40.50.300">
    <property type="entry name" value="P-loop containing nucleotide triphosphate hydrolases"/>
    <property type="match status" value="1"/>
</dbReference>
<gene>
    <name evidence="1" type="ORF">NIES37_18170</name>
</gene>
<accession>A0A1Z4MWM1</accession>
<dbReference type="KEGG" id="ttq:NIES37_18170"/>
<sequence length="215" mass="25236">MIIELYGLPGTGKSTIANKLESLLRGRVIRIERRKDFICFNLLSFLRHPIKFFNRTVRAFYESGNKSLLYYKFIKVFLYRNAVVEKAKRYPVAIVDEGHLGNILSAFEQPISKEMLIKELKNLEIPDIVVHFTLPEEERQIRLKNRGFVPRDSESEGYHRRWIKAMLANDQLLAMLLPTLPIQYIHVEQHMTVDELYILLKEKLQAVENPSNNHL</sequence>
<dbReference type="EMBL" id="AP018248">
    <property type="protein sequence ID" value="BAY97869.1"/>
    <property type="molecule type" value="Genomic_DNA"/>
</dbReference>
<proteinExistence type="predicted"/>
<name>A0A1Z4MWM1_9CYAN</name>
<dbReference type="AlphaFoldDB" id="A0A1Z4MWM1"/>
<organism evidence="1 2">
    <name type="scientific">Tolypothrix tenuis PCC 7101</name>
    <dbReference type="NCBI Taxonomy" id="231146"/>
    <lineage>
        <taxon>Bacteria</taxon>
        <taxon>Bacillati</taxon>
        <taxon>Cyanobacteriota</taxon>
        <taxon>Cyanophyceae</taxon>
        <taxon>Nostocales</taxon>
        <taxon>Tolypothrichaceae</taxon>
        <taxon>Tolypothrix</taxon>
    </lineage>
</organism>
<evidence type="ECO:0008006" key="3">
    <source>
        <dbReference type="Google" id="ProtNLM"/>
    </source>
</evidence>
<evidence type="ECO:0000313" key="2">
    <source>
        <dbReference type="Proteomes" id="UP000218785"/>
    </source>
</evidence>
<dbReference type="SUPFAM" id="SSF52540">
    <property type="entry name" value="P-loop containing nucleoside triphosphate hydrolases"/>
    <property type="match status" value="1"/>
</dbReference>
<dbReference type="Proteomes" id="UP000218785">
    <property type="component" value="Chromosome"/>
</dbReference>
<dbReference type="RefSeq" id="WP_190445749.1">
    <property type="nucleotide sequence ID" value="NZ_CAWNJS010000001.1"/>
</dbReference>
<reference evidence="1 2" key="1">
    <citation type="submission" date="2017-06" db="EMBL/GenBank/DDBJ databases">
        <title>Genome sequencing of cyanobaciteial culture collection at National Institute for Environmental Studies (NIES).</title>
        <authorList>
            <person name="Hirose Y."/>
            <person name="Shimura Y."/>
            <person name="Fujisawa T."/>
            <person name="Nakamura Y."/>
            <person name="Kawachi M."/>
        </authorList>
    </citation>
    <scope>NUCLEOTIDE SEQUENCE [LARGE SCALE GENOMIC DNA]</scope>
    <source>
        <strain evidence="1 2">NIES-37</strain>
    </source>
</reference>